<dbReference type="SUPFAM" id="SSF56399">
    <property type="entry name" value="ADP-ribosylation"/>
    <property type="match status" value="1"/>
</dbReference>
<reference evidence="1 2" key="1">
    <citation type="submission" date="2016-11" db="EMBL/GenBank/DDBJ databases">
        <authorList>
            <person name="Jaros S."/>
            <person name="Januszkiewicz K."/>
            <person name="Wedrychowicz H."/>
        </authorList>
    </citation>
    <scope>NUCLEOTIDE SEQUENCE [LARGE SCALE GENOMIC DNA]</scope>
    <source>
        <strain evidence="1 2">HD4</strain>
    </source>
</reference>
<dbReference type="Pfam" id="PF13151">
    <property type="entry name" value="DUF3990"/>
    <property type="match status" value="1"/>
</dbReference>
<sequence length="159" mass="18338">MILYHGSNIVVREPKILKSQRFLDFGAGFYLTSDFEQAQKWAVRTTARRENGTPVVSVFEIGDNYAEVVKVLKFTKPDKEWLRYITAHRTGNPPVDDYDIVVGPVANDQAIRTVNNYLKGYFPEDVAIQLLLPQKLKDQYLFRTEKALQLLVFKEGRQV</sequence>
<organism evidence="1 2">
    <name type="scientific">Selenomonas ruminantium</name>
    <dbReference type="NCBI Taxonomy" id="971"/>
    <lineage>
        <taxon>Bacteria</taxon>
        <taxon>Bacillati</taxon>
        <taxon>Bacillota</taxon>
        <taxon>Negativicutes</taxon>
        <taxon>Selenomonadales</taxon>
        <taxon>Selenomonadaceae</taxon>
        <taxon>Selenomonas</taxon>
    </lineage>
</organism>
<dbReference type="AlphaFoldDB" id="A0A1M6RLF9"/>
<accession>A0A1M6RLF9</accession>
<dbReference type="RefSeq" id="WP_073088074.1">
    <property type="nucleotide sequence ID" value="NZ_FRBC01000002.1"/>
</dbReference>
<protein>
    <recommendedName>
        <fullName evidence="3">DUF3990 domain-containing protein</fullName>
    </recommendedName>
</protein>
<dbReference type="EMBL" id="FRBC01000002">
    <property type="protein sequence ID" value="SHK33266.1"/>
    <property type="molecule type" value="Genomic_DNA"/>
</dbReference>
<gene>
    <name evidence="1" type="ORF">SAMN05216582_102137</name>
</gene>
<dbReference type="OrthoDB" id="9813772at2"/>
<evidence type="ECO:0000313" key="1">
    <source>
        <dbReference type="EMBL" id="SHK33266.1"/>
    </source>
</evidence>
<name>A0A1M6RLF9_SELRU</name>
<evidence type="ECO:0000313" key="2">
    <source>
        <dbReference type="Proteomes" id="UP000184263"/>
    </source>
</evidence>
<proteinExistence type="predicted"/>
<dbReference type="InterPro" id="IPR025051">
    <property type="entry name" value="DUF3990"/>
</dbReference>
<dbReference type="Proteomes" id="UP000184263">
    <property type="component" value="Unassembled WGS sequence"/>
</dbReference>
<evidence type="ECO:0008006" key="3">
    <source>
        <dbReference type="Google" id="ProtNLM"/>
    </source>
</evidence>